<evidence type="ECO:0000313" key="2">
    <source>
        <dbReference type="Proteomes" id="UP001302494"/>
    </source>
</evidence>
<dbReference type="RefSeq" id="WP_312742303.1">
    <property type="nucleotide sequence ID" value="NZ_CP116968.1"/>
</dbReference>
<sequence>MRPTFHQRIDASVKGDREVTTVLTIHPPDKDGNSRWELNAQATLYDVTHLRCRSARYTPTSSEGSCSPANVQKAAFPALQVGRCLQWRAARSKTMRFLS</sequence>
<accession>A0AA96GIP6</accession>
<dbReference type="AlphaFoldDB" id="A0AA96GIP6"/>
<organism evidence="1 2">
    <name type="scientific">Candidatus Nitrospira neomarina</name>
    <dbReference type="NCBI Taxonomy" id="3020899"/>
    <lineage>
        <taxon>Bacteria</taxon>
        <taxon>Pseudomonadati</taxon>
        <taxon>Nitrospirota</taxon>
        <taxon>Nitrospiria</taxon>
        <taxon>Nitrospirales</taxon>
        <taxon>Nitrospiraceae</taxon>
        <taxon>Nitrospira</taxon>
    </lineage>
</organism>
<protein>
    <submittedName>
        <fullName evidence="1">Uncharacterized protein</fullName>
    </submittedName>
</protein>
<evidence type="ECO:0000313" key="1">
    <source>
        <dbReference type="EMBL" id="WNM60905.1"/>
    </source>
</evidence>
<reference evidence="1 2" key="1">
    <citation type="submission" date="2023-01" db="EMBL/GenBank/DDBJ databases">
        <title>Cultivation and genomic characterization of new, ubiquitous marine nitrite-oxidizing bacteria from the Nitrospirales.</title>
        <authorList>
            <person name="Mueller A.J."/>
            <person name="Daebeler A."/>
            <person name="Herbold C.W."/>
            <person name="Kirkegaard R.H."/>
            <person name="Daims H."/>
        </authorList>
    </citation>
    <scope>NUCLEOTIDE SEQUENCE [LARGE SCALE GENOMIC DNA]</scope>
    <source>
        <strain evidence="1 2">DK</strain>
    </source>
</reference>
<dbReference type="KEGG" id="nneo:PQG83_14210"/>
<proteinExistence type="predicted"/>
<name>A0AA96GIP6_9BACT</name>
<keyword evidence="2" id="KW-1185">Reference proteome</keyword>
<dbReference type="EMBL" id="CP116968">
    <property type="protein sequence ID" value="WNM60905.1"/>
    <property type="molecule type" value="Genomic_DNA"/>
</dbReference>
<gene>
    <name evidence="1" type="ORF">PQG83_14210</name>
</gene>
<dbReference type="Proteomes" id="UP001302494">
    <property type="component" value="Chromosome"/>
</dbReference>